<name>A0A852T1H6_9MICO</name>
<proteinExistence type="predicted"/>
<dbReference type="Gene3D" id="3.40.430.10">
    <property type="entry name" value="Dihydrofolate Reductase, subunit A"/>
    <property type="match status" value="1"/>
</dbReference>
<dbReference type="RefSeq" id="WP_179457354.1">
    <property type="nucleotide sequence ID" value="NZ_BAAAPX010000001.1"/>
</dbReference>
<dbReference type="SUPFAM" id="SSF53597">
    <property type="entry name" value="Dihydrofolate reductase-like"/>
    <property type="match status" value="1"/>
</dbReference>
<protein>
    <submittedName>
        <fullName evidence="2">Dihydrofolate reductase</fullName>
    </submittedName>
</protein>
<dbReference type="GO" id="GO:0008703">
    <property type="term" value="F:5-amino-6-(5-phosphoribosylamino)uracil reductase activity"/>
    <property type="evidence" value="ECO:0007669"/>
    <property type="project" value="InterPro"/>
</dbReference>
<dbReference type="AlphaFoldDB" id="A0A852T1H6"/>
<dbReference type="Proteomes" id="UP000589620">
    <property type="component" value="Unassembled WGS sequence"/>
</dbReference>
<gene>
    <name evidence="2" type="ORF">BJ963_002957</name>
</gene>
<evidence type="ECO:0000313" key="2">
    <source>
        <dbReference type="EMBL" id="NYD75438.1"/>
    </source>
</evidence>
<reference evidence="2 3" key="1">
    <citation type="submission" date="2020-07" db="EMBL/GenBank/DDBJ databases">
        <title>Sequencing the genomes of 1000 actinobacteria strains.</title>
        <authorList>
            <person name="Klenk H.-P."/>
        </authorList>
    </citation>
    <scope>NUCLEOTIDE SEQUENCE [LARGE SCALE GENOMIC DNA]</scope>
    <source>
        <strain evidence="2 3">DSM 23871</strain>
    </source>
</reference>
<dbReference type="InterPro" id="IPR024072">
    <property type="entry name" value="DHFR-like_dom_sf"/>
</dbReference>
<evidence type="ECO:0000259" key="1">
    <source>
        <dbReference type="Pfam" id="PF01872"/>
    </source>
</evidence>
<organism evidence="2 3">
    <name type="scientific">Leifsonia soli</name>
    <dbReference type="NCBI Taxonomy" id="582665"/>
    <lineage>
        <taxon>Bacteria</taxon>
        <taxon>Bacillati</taxon>
        <taxon>Actinomycetota</taxon>
        <taxon>Actinomycetes</taxon>
        <taxon>Micrococcales</taxon>
        <taxon>Microbacteriaceae</taxon>
        <taxon>Leifsonia</taxon>
    </lineage>
</organism>
<dbReference type="InterPro" id="IPR050765">
    <property type="entry name" value="Riboflavin_Biosynth_HTPR"/>
</dbReference>
<dbReference type="GO" id="GO:0009231">
    <property type="term" value="P:riboflavin biosynthetic process"/>
    <property type="evidence" value="ECO:0007669"/>
    <property type="project" value="InterPro"/>
</dbReference>
<accession>A0A852T1H6</accession>
<dbReference type="Pfam" id="PF01872">
    <property type="entry name" value="RibD_C"/>
    <property type="match status" value="1"/>
</dbReference>
<feature type="domain" description="Bacterial bifunctional deaminase-reductase C-terminal" evidence="1">
    <location>
        <begin position="4"/>
        <end position="176"/>
    </location>
</feature>
<keyword evidence="3" id="KW-1185">Reference proteome</keyword>
<sequence length="183" mass="19878">MGRLIFSAIASIDGYTADSSGSFDWANPDAEVHAYVNDLERDIGTNLYGRRMYETMRVWQDLGDSDEPVIADYAAVWQNSDKVVFSSTLREPTTPKTRVEPRFDPDAVRRLVAEADHDVSIGGPTIAAAAFAAGLVDEVRLILVPVAVGGGTPALPHGQFLKLRLLNERTFASGTVALHYAVD</sequence>
<dbReference type="PANTHER" id="PTHR38011:SF11">
    <property type="entry name" value="2,5-DIAMINO-6-RIBOSYLAMINO-4(3H)-PYRIMIDINONE 5'-PHOSPHATE REDUCTASE"/>
    <property type="match status" value="1"/>
</dbReference>
<dbReference type="InterPro" id="IPR002734">
    <property type="entry name" value="RibDG_C"/>
</dbReference>
<evidence type="ECO:0000313" key="3">
    <source>
        <dbReference type="Proteomes" id="UP000589620"/>
    </source>
</evidence>
<dbReference type="EMBL" id="JACCBJ010000001">
    <property type="protein sequence ID" value="NYD75438.1"/>
    <property type="molecule type" value="Genomic_DNA"/>
</dbReference>
<dbReference type="PANTHER" id="PTHR38011">
    <property type="entry name" value="DIHYDROFOLATE REDUCTASE FAMILY PROTEIN (AFU_ORTHOLOGUE AFUA_8G06820)"/>
    <property type="match status" value="1"/>
</dbReference>
<comment type="caution">
    <text evidence="2">The sequence shown here is derived from an EMBL/GenBank/DDBJ whole genome shotgun (WGS) entry which is preliminary data.</text>
</comment>